<dbReference type="AlphaFoldDB" id="A0A2T0BFJ1"/>
<dbReference type="InterPro" id="IPR050248">
    <property type="entry name" value="Polysacc_deacetylase_ArnD"/>
</dbReference>
<dbReference type="InterPro" id="IPR002509">
    <property type="entry name" value="NODB_dom"/>
</dbReference>
<gene>
    <name evidence="3" type="primary">pgdA_3</name>
    <name evidence="3" type="ORF">CLVI_16270</name>
</gene>
<organism evidence="3 4">
    <name type="scientific">Clostridium vincentii</name>
    <dbReference type="NCBI Taxonomy" id="52704"/>
    <lineage>
        <taxon>Bacteria</taxon>
        <taxon>Bacillati</taxon>
        <taxon>Bacillota</taxon>
        <taxon>Clostridia</taxon>
        <taxon>Eubacteriales</taxon>
        <taxon>Clostridiaceae</taxon>
        <taxon>Clostridium</taxon>
    </lineage>
</organism>
<dbReference type="Pfam" id="PF01522">
    <property type="entry name" value="Polysacc_deac_1"/>
    <property type="match status" value="1"/>
</dbReference>
<dbReference type="PANTHER" id="PTHR10587">
    <property type="entry name" value="GLYCOSYL TRANSFERASE-RELATED"/>
    <property type="match status" value="1"/>
</dbReference>
<dbReference type="PROSITE" id="PS51677">
    <property type="entry name" value="NODB"/>
    <property type="match status" value="1"/>
</dbReference>
<evidence type="ECO:0000313" key="4">
    <source>
        <dbReference type="Proteomes" id="UP000239471"/>
    </source>
</evidence>
<dbReference type="OrthoDB" id="258610at2"/>
<evidence type="ECO:0000259" key="2">
    <source>
        <dbReference type="PROSITE" id="PS51677"/>
    </source>
</evidence>
<keyword evidence="1" id="KW-0472">Membrane</keyword>
<dbReference type="GO" id="GO:0005975">
    <property type="term" value="P:carbohydrate metabolic process"/>
    <property type="evidence" value="ECO:0007669"/>
    <property type="project" value="InterPro"/>
</dbReference>
<accession>A0A2T0BFJ1</accession>
<dbReference type="EC" id="3.5.1.104" evidence="3"/>
<feature type="domain" description="NodB homology" evidence="2">
    <location>
        <begin position="129"/>
        <end position="331"/>
    </location>
</feature>
<protein>
    <submittedName>
        <fullName evidence="3">Peptidoglycan-N-acetylglucosamine deacetylase</fullName>
        <ecNumber evidence="3">3.5.1.104</ecNumber>
    </submittedName>
</protein>
<evidence type="ECO:0000256" key="1">
    <source>
        <dbReference type="SAM" id="Phobius"/>
    </source>
</evidence>
<name>A0A2T0BFJ1_9CLOT</name>
<evidence type="ECO:0000313" key="3">
    <source>
        <dbReference type="EMBL" id="PRR82660.1"/>
    </source>
</evidence>
<dbReference type="RefSeq" id="WP_106059615.1">
    <property type="nucleotide sequence ID" value="NZ_PVXQ01000014.1"/>
</dbReference>
<dbReference type="EMBL" id="PVXQ01000014">
    <property type="protein sequence ID" value="PRR82660.1"/>
    <property type="molecule type" value="Genomic_DNA"/>
</dbReference>
<dbReference type="Proteomes" id="UP000239471">
    <property type="component" value="Unassembled WGS sequence"/>
</dbReference>
<dbReference type="InterPro" id="IPR011330">
    <property type="entry name" value="Glyco_hydro/deAcase_b/a-brl"/>
</dbReference>
<dbReference type="GO" id="GO:0016810">
    <property type="term" value="F:hydrolase activity, acting on carbon-nitrogen (but not peptide) bonds"/>
    <property type="evidence" value="ECO:0007669"/>
    <property type="project" value="InterPro"/>
</dbReference>
<reference evidence="3 4" key="1">
    <citation type="submission" date="2018-03" db="EMBL/GenBank/DDBJ databases">
        <title>Genome sequence of Clostridium vincentii DSM 10228.</title>
        <authorList>
            <person name="Poehlein A."/>
            <person name="Daniel R."/>
        </authorList>
    </citation>
    <scope>NUCLEOTIDE SEQUENCE [LARGE SCALE GENOMIC DNA]</scope>
    <source>
        <strain evidence="3 4">DSM 10228</strain>
    </source>
</reference>
<proteinExistence type="predicted"/>
<keyword evidence="4" id="KW-1185">Reference proteome</keyword>
<sequence>MQKTQVIRIKKRRQKTQLIRRKTRRQRKNKGIILKIILMLTIIIGVFFGVFKTGKYFYNKYGQATLVTSGKNTEEINPNDNIENSNEVIAIDENTIKESNVNEDGEKYTYDIEKLKNEMNGTEIKDGKKIVFLTFDDGPSITVTPEILDVLKEQDVKATFFLIGKSLEADEKSKQLVKRAFEEGNALGNHTYTHDLKKVFPGNKINIETYMNEVNETNEAIKRIIGQGFHTRVLRIPGGYMSRKYYNDPNLDAFSARLKENNMYDIDWNAYDQDSEGKKKTADELVEITKASIGAKEKVVILMHDTYGKEQTAKALPRIIKYLKEQGYEFRTLK</sequence>
<comment type="caution">
    <text evidence="3">The sequence shown here is derived from an EMBL/GenBank/DDBJ whole genome shotgun (WGS) entry which is preliminary data.</text>
</comment>
<keyword evidence="3" id="KW-0378">Hydrolase</keyword>
<keyword evidence="1" id="KW-1133">Transmembrane helix</keyword>
<keyword evidence="1" id="KW-0812">Transmembrane</keyword>
<dbReference type="Gene3D" id="3.20.20.370">
    <property type="entry name" value="Glycoside hydrolase/deacetylase"/>
    <property type="match status" value="1"/>
</dbReference>
<dbReference type="CDD" id="cd10944">
    <property type="entry name" value="CE4_SmPgdA_like"/>
    <property type="match status" value="1"/>
</dbReference>
<dbReference type="SUPFAM" id="SSF88713">
    <property type="entry name" value="Glycoside hydrolase/deacetylase"/>
    <property type="match status" value="1"/>
</dbReference>
<dbReference type="PANTHER" id="PTHR10587:SF125">
    <property type="entry name" value="POLYSACCHARIDE DEACETYLASE YHEN-RELATED"/>
    <property type="match status" value="1"/>
</dbReference>
<feature type="transmembrane region" description="Helical" evidence="1">
    <location>
        <begin position="32"/>
        <end position="51"/>
    </location>
</feature>